<feature type="binding site" evidence="11">
    <location>
        <begin position="116"/>
        <end position="120"/>
    </location>
    <ligand>
        <name>substrate</name>
    </ligand>
</feature>
<evidence type="ECO:0000256" key="1">
    <source>
        <dbReference type="ARBA" id="ARBA00003125"/>
    </source>
</evidence>
<gene>
    <name evidence="11" type="primary">pyrD</name>
    <name evidence="13" type="ORF">CVO96_10630</name>
</gene>
<dbReference type="EMBL" id="PPPD01000001">
    <property type="protein sequence ID" value="PNY81771.1"/>
    <property type="molecule type" value="Genomic_DNA"/>
</dbReference>
<keyword evidence="5 11" id="KW-0285">Flavoprotein</keyword>
<evidence type="ECO:0000256" key="7">
    <source>
        <dbReference type="ARBA" id="ARBA00022975"/>
    </source>
</evidence>
<evidence type="ECO:0000256" key="11">
    <source>
        <dbReference type="HAMAP-Rule" id="MF_00225"/>
    </source>
</evidence>
<organism evidence="13 14">
    <name type="scientific">Deinococcus koreensis</name>
    <dbReference type="NCBI Taxonomy" id="2054903"/>
    <lineage>
        <taxon>Bacteria</taxon>
        <taxon>Thermotogati</taxon>
        <taxon>Deinococcota</taxon>
        <taxon>Deinococci</taxon>
        <taxon>Deinococcales</taxon>
        <taxon>Deinococcaceae</taxon>
        <taxon>Deinococcus</taxon>
    </lineage>
</organism>
<dbReference type="InterPro" id="IPR013785">
    <property type="entry name" value="Aldolase_TIM"/>
</dbReference>
<feature type="binding site" evidence="11">
    <location>
        <begin position="323"/>
        <end position="324"/>
    </location>
    <ligand>
        <name>FMN</name>
        <dbReference type="ChEBI" id="CHEBI:58210"/>
    </ligand>
</feature>
<evidence type="ECO:0000256" key="10">
    <source>
        <dbReference type="ARBA" id="ARBA00048639"/>
    </source>
</evidence>
<dbReference type="OrthoDB" id="9802377at2"/>
<evidence type="ECO:0000313" key="14">
    <source>
        <dbReference type="Proteomes" id="UP000236379"/>
    </source>
</evidence>
<dbReference type="InterPro" id="IPR005720">
    <property type="entry name" value="Dihydroorotate_DH_cat"/>
</dbReference>
<evidence type="ECO:0000259" key="12">
    <source>
        <dbReference type="Pfam" id="PF01180"/>
    </source>
</evidence>
<sequence>MYRRLARPLLFRLDAEDAHHLTIRALEAASRVPAWPALARRLSAPTDARLSQTLWGQSFASPVGLAAGLDKNGVAVPAFAALGFGFLEVGTVTPLPQSGNDRPRLFRLPSDQALINRMGFNNEGAAALHARLAALRTRDVPVWVNIGRNKATGNDEATLDYLKCVRALQGVADAFVVNVSSPNTPGLRALQAADELGALVRAVVQEVEAGRVAALRAPPVLVKLAPDLHPADFEASVGATLEAGAQGLILSNTTLSREGLGHPHREQAGGLSGQPLTLRSTGLVRDAYRLTRGRVPIVGVGGVFTPENVYAKLRAGANLVEVYTALVYGGPGLVRGLNRGLSRMLERDGVRNIAELIGTDG</sequence>
<comment type="similarity">
    <text evidence="4 11">Belongs to the dihydroorotate dehydrogenase family. Type 2 subfamily.</text>
</comment>
<dbReference type="PANTHER" id="PTHR48109">
    <property type="entry name" value="DIHYDROOROTATE DEHYDROGENASE (QUINONE), MITOCHONDRIAL-RELATED"/>
    <property type="match status" value="1"/>
</dbReference>
<keyword evidence="9 11" id="KW-0472">Membrane</keyword>
<protein>
    <recommendedName>
        <fullName evidence="11">Dihydroorotate dehydrogenase (quinone)</fullName>
        <ecNumber evidence="11">1.3.5.2</ecNumber>
    </recommendedName>
    <alternativeName>
        <fullName evidence="11">DHOdehase</fullName>
        <shortName evidence="11">DHOD</shortName>
        <shortName evidence="11">DHODase</shortName>
    </alternativeName>
    <alternativeName>
        <fullName evidence="11">Dihydroorotate oxidase</fullName>
    </alternativeName>
</protein>
<dbReference type="PANTHER" id="PTHR48109:SF4">
    <property type="entry name" value="DIHYDROOROTATE DEHYDROGENASE (QUINONE), MITOCHONDRIAL"/>
    <property type="match status" value="1"/>
</dbReference>
<feature type="binding site" evidence="11">
    <location>
        <begin position="67"/>
        <end position="71"/>
    </location>
    <ligand>
        <name>FMN</name>
        <dbReference type="ChEBI" id="CHEBI:58210"/>
    </ligand>
</feature>
<feature type="binding site" evidence="11">
    <location>
        <begin position="252"/>
        <end position="253"/>
    </location>
    <ligand>
        <name>substrate</name>
    </ligand>
</feature>
<evidence type="ECO:0000256" key="3">
    <source>
        <dbReference type="ARBA" id="ARBA00005161"/>
    </source>
</evidence>
<dbReference type="Proteomes" id="UP000236379">
    <property type="component" value="Unassembled WGS sequence"/>
</dbReference>
<comment type="catalytic activity">
    <reaction evidence="10 11">
        <text>(S)-dihydroorotate + a quinone = orotate + a quinol</text>
        <dbReference type="Rhea" id="RHEA:30187"/>
        <dbReference type="ChEBI" id="CHEBI:24646"/>
        <dbReference type="ChEBI" id="CHEBI:30839"/>
        <dbReference type="ChEBI" id="CHEBI:30864"/>
        <dbReference type="ChEBI" id="CHEBI:132124"/>
        <dbReference type="EC" id="1.3.5.2"/>
    </reaction>
</comment>
<keyword evidence="14" id="KW-1185">Reference proteome</keyword>
<feature type="binding site" evidence="11">
    <location>
        <position position="145"/>
    </location>
    <ligand>
        <name>FMN</name>
        <dbReference type="ChEBI" id="CHEBI:58210"/>
    </ligand>
</feature>
<reference evidence="13 14" key="1">
    <citation type="submission" date="2018-01" db="EMBL/GenBank/DDBJ databases">
        <title>Deinococcus koreensis sp. nov., a radiation-resistant bacterium isolated from river water.</title>
        <authorList>
            <person name="Choi A."/>
        </authorList>
    </citation>
    <scope>NUCLEOTIDE SEQUENCE [LARGE SCALE GENOMIC DNA]</scope>
    <source>
        <strain evidence="13 14">SJW1-2</strain>
    </source>
</reference>
<feature type="binding site" evidence="11">
    <location>
        <position position="273"/>
    </location>
    <ligand>
        <name>FMN</name>
        <dbReference type="ChEBI" id="CHEBI:58210"/>
    </ligand>
</feature>
<dbReference type="InterPro" id="IPR050074">
    <property type="entry name" value="DHO_dehydrogenase"/>
</dbReference>
<feature type="binding site" evidence="11">
    <location>
        <position position="178"/>
    </location>
    <ligand>
        <name>FMN</name>
        <dbReference type="ChEBI" id="CHEBI:58210"/>
    </ligand>
</feature>
<dbReference type="GO" id="GO:0044205">
    <property type="term" value="P:'de novo' UMP biosynthetic process"/>
    <property type="evidence" value="ECO:0007669"/>
    <property type="project" value="UniProtKB-UniRule"/>
</dbReference>
<feature type="binding site" evidence="11">
    <location>
        <position position="71"/>
    </location>
    <ligand>
        <name>substrate</name>
    </ligand>
</feature>
<evidence type="ECO:0000313" key="13">
    <source>
        <dbReference type="EMBL" id="PNY81771.1"/>
    </source>
</evidence>
<comment type="caution">
    <text evidence="13">The sequence shown here is derived from an EMBL/GenBank/DDBJ whole genome shotgun (WGS) entry which is preliminary data.</text>
</comment>
<dbReference type="HAMAP" id="MF_00225">
    <property type="entry name" value="DHO_dh_type2"/>
    <property type="match status" value="1"/>
</dbReference>
<dbReference type="InterPro" id="IPR005719">
    <property type="entry name" value="Dihydroorotate_DH_2"/>
</dbReference>
<keyword evidence="11" id="KW-1003">Cell membrane</keyword>
<dbReference type="Pfam" id="PF01180">
    <property type="entry name" value="DHO_dh"/>
    <property type="match status" value="1"/>
</dbReference>
<evidence type="ECO:0000256" key="9">
    <source>
        <dbReference type="ARBA" id="ARBA00023136"/>
    </source>
</evidence>
<dbReference type="AlphaFoldDB" id="A0A2K3UZ14"/>
<comment type="function">
    <text evidence="1 11">Catalyzes the conversion of dihydroorotate to orotate with quinone as electron acceptor.</text>
</comment>
<feature type="domain" description="Dihydroorotate dehydrogenase catalytic" evidence="12">
    <location>
        <begin position="50"/>
        <end position="345"/>
    </location>
</feature>
<keyword evidence="7 11" id="KW-0665">Pyrimidine biosynthesis</keyword>
<evidence type="ECO:0000256" key="2">
    <source>
        <dbReference type="ARBA" id="ARBA00004370"/>
    </source>
</evidence>
<dbReference type="RefSeq" id="WP_103312212.1">
    <property type="nucleotide sequence ID" value="NZ_PPPD01000001.1"/>
</dbReference>
<evidence type="ECO:0000256" key="5">
    <source>
        <dbReference type="ARBA" id="ARBA00022630"/>
    </source>
</evidence>
<comment type="subunit">
    <text evidence="11">Monomer.</text>
</comment>
<dbReference type="EC" id="1.3.5.2" evidence="11"/>
<dbReference type="SUPFAM" id="SSF51395">
    <property type="entry name" value="FMN-linked oxidoreductases"/>
    <property type="match status" value="1"/>
</dbReference>
<name>A0A2K3UZ14_9DEIO</name>
<dbReference type="GO" id="GO:0005737">
    <property type="term" value="C:cytoplasm"/>
    <property type="evidence" value="ECO:0007669"/>
    <property type="project" value="InterPro"/>
</dbReference>
<evidence type="ECO:0000256" key="6">
    <source>
        <dbReference type="ARBA" id="ARBA00022643"/>
    </source>
</evidence>
<dbReference type="NCBIfam" id="TIGR01036">
    <property type="entry name" value="pyrD_sub2"/>
    <property type="match status" value="1"/>
</dbReference>
<dbReference type="Gene3D" id="3.20.20.70">
    <property type="entry name" value="Aldolase class I"/>
    <property type="match status" value="1"/>
</dbReference>
<dbReference type="InterPro" id="IPR001295">
    <property type="entry name" value="Dihydroorotate_DH_CS"/>
</dbReference>
<dbReference type="NCBIfam" id="NF003652">
    <property type="entry name" value="PRK05286.2-5"/>
    <property type="match status" value="1"/>
</dbReference>
<evidence type="ECO:0000256" key="4">
    <source>
        <dbReference type="ARBA" id="ARBA00005359"/>
    </source>
</evidence>
<feature type="binding site" evidence="11">
    <location>
        <position position="302"/>
    </location>
    <ligand>
        <name>FMN</name>
        <dbReference type="ChEBI" id="CHEBI:58210"/>
    </ligand>
</feature>
<keyword evidence="8 11" id="KW-0560">Oxidoreductase</keyword>
<feature type="binding site" evidence="11">
    <location>
        <position position="183"/>
    </location>
    <ligand>
        <name>substrate</name>
    </ligand>
</feature>
<feature type="binding site" evidence="11">
    <location>
        <position position="178"/>
    </location>
    <ligand>
        <name>substrate</name>
    </ligand>
</feature>
<dbReference type="GO" id="GO:0006207">
    <property type="term" value="P:'de novo' pyrimidine nucleobase biosynthetic process"/>
    <property type="evidence" value="ECO:0007669"/>
    <property type="project" value="UniProtKB-UniRule"/>
</dbReference>
<dbReference type="PROSITE" id="PS00912">
    <property type="entry name" value="DHODEHASE_2"/>
    <property type="match status" value="1"/>
</dbReference>
<feature type="binding site" evidence="11">
    <location>
        <position position="223"/>
    </location>
    <ligand>
        <name>FMN</name>
        <dbReference type="ChEBI" id="CHEBI:58210"/>
    </ligand>
</feature>
<comment type="subcellular location">
    <subcellularLocation>
        <location evidence="11">Cell membrane</location>
        <topology evidence="11">Peripheral membrane protein</topology>
    </subcellularLocation>
    <subcellularLocation>
        <location evidence="2">Membrane</location>
    </subcellularLocation>
</comment>
<dbReference type="NCBIfam" id="NF003645">
    <property type="entry name" value="PRK05286.1-2"/>
    <property type="match status" value="1"/>
</dbReference>
<dbReference type="GO" id="GO:0106430">
    <property type="term" value="F:dihydroorotate dehydrogenase (quinone) activity"/>
    <property type="evidence" value="ECO:0007669"/>
    <property type="project" value="UniProtKB-EC"/>
</dbReference>
<proteinExistence type="inferred from homology"/>
<comment type="cofactor">
    <cofactor evidence="11">
        <name>FMN</name>
        <dbReference type="ChEBI" id="CHEBI:58210"/>
    </cofactor>
    <text evidence="11">Binds 1 FMN per subunit.</text>
</comment>
<dbReference type="CDD" id="cd04738">
    <property type="entry name" value="DHOD_2_like"/>
    <property type="match status" value="1"/>
</dbReference>
<comment type="pathway">
    <text evidence="3 11">Pyrimidine metabolism; UMP biosynthesis via de novo pathway; orotate from (S)-dihydroorotate (quinone route): step 1/1.</text>
</comment>
<evidence type="ECO:0000256" key="8">
    <source>
        <dbReference type="ARBA" id="ARBA00023002"/>
    </source>
</evidence>
<feature type="active site" description="Nucleophile" evidence="11">
    <location>
        <position position="181"/>
    </location>
</feature>
<dbReference type="GO" id="GO:0005886">
    <property type="term" value="C:plasma membrane"/>
    <property type="evidence" value="ECO:0007669"/>
    <property type="project" value="UniProtKB-SubCell"/>
</dbReference>
<keyword evidence="6 11" id="KW-0288">FMN</keyword>
<feature type="binding site" evidence="11">
    <location>
        <position position="91"/>
    </location>
    <ligand>
        <name>FMN</name>
        <dbReference type="ChEBI" id="CHEBI:58210"/>
    </ligand>
</feature>
<feature type="binding site" evidence="11">
    <location>
        <position position="251"/>
    </location>
    <ligand>
        <name>FMN</name>
        <dbReference type="ChEBI" id="CHEBI:58210"/>
    </ligand>
</feature>
<accession>A0A2K3UZ14</accession>
<dbReference type="PROSITE" id="PS00911">
    <property type="entry name" value="DHODEHASE_1"/>
    <property type="match status" value="1"/>
</dbReference>
<dbReference type="UniPathway" id="UPA00070">
    <property type="reaction ID" value="UER00946"/>
</dbReference>